<dbReference type="OrthoDB" id="9799122at2"/>
<evidence type="ECO:0000259" key="1">
    <source>
        <dbReference type="Pfam" id="PF01323"/>
    </source>
</evidence>
<accession>A0A1H6YSK3</accession>
<dbReference type="GO" id="GO:0016853">
    <property type="term" value="F:isomerase activity"/>
    <property type="evidence" value="ECO:0007669"/>
    <property type="project" value="UniProtKB-KW"/>
</dbReference>
<dbReference type="SUPFAM" id="SSF52833">
    <property type="entry name" value="Thioredoxin-like"/>
    <property type="match status" value="1"/>
</dbReference>
<dbReference type="InterPro" id="IPR001853">
    <property type="entry name" value="DSBA-like_thioredoxin_dom"/>
</dbReference>
<proteinExistence type="predicted"/>
<dbReference type="PANTHER" id="PTHR13887">
    <property type="entry name" value="GLUTATHIONE S-TRANSFERASE KAPPA"/>
    <property type="match status" value="1"/>
</dbReference>
<dbReference type="RefSeq" id="WP_090311191.1">
    <property type="nucleotide sequence ID" value="NZ_FNZE01000008.1"/>
</dbReference>
<sequence length="220" mass="24078">MSRSLHIEVFFDFICPWCLIGMRQLERALTELRASQPDVEVSLEWHGVQLLPDMPVAGLPFAEFYLRRLGSEQAVQMRQAQVREAAAAAGLNIDFARILRMPNTADAHRLLQRATALGSAEQVEALLERLFAAYFHNGENLGDPATLRVIAEDCGFAPVDLVDSLRGDGSPFFGDEAGMAANGVPYFVFDRRLAVSGSQSTEVLLGAMNAALARSARQQA</sequence>
<dbReference type="CDD" id="cd03024">
    <property type="entry name" value="DsbA_FrnE"/>
    <property type="match status" value="1"/>
</dbReference>
<gene>
    <name evidence="2" type="ORF">SAMN05216201_108190</name>
</gene>
<dbReference type="EMBL" id="FNZE01000008">
    <property type="protein sequence ID" value="SEJ43356.1"/>
    <property type="molecule type" value="Genomic_DNA"/>
</dbReference>
<evidence type="ECO:0000313" key="2">
    <source>
        <dbReference type="EMBL" id="SEJ43356.1"/>
    </source>
</evidence>
<dbReference type="PANTHER" id="PTHR13887:SF41">
    <property type="entry name" value="THIOREDOXIN SUPERFAMILY PROTEIN"/>
    <property type="match status" value="1"/>
</dbReference>
<dbReference type="STRING" id="915471.SAMN05216201_108190"/>
<dbReference type="Proteomes" id="UP000242930">
    <property type="component" value="Unassembled WGS sequence"/>
</dbReference>
<dbReference type="GO" id="GO:0016491">
    <property type="term" value="F:oxidoreductase activity"/>
    <property type="evidence" value="ECO:0007669"/>
    <property type="project" value="InterPro"/>
</dbReference>
<dbReference type="Pfam" id="PF01323">
    <property type="entry name" value="DSBA"/>
    <property type="match status" value="1"/>
</dbReference>
<protein>
    <submittedName>
        <fullName evidence="2">Predicted dithiol-disulfide isomerase, DsbA family</fullName>
    </submittedName>
</protein>
<dbReference type="AlphaFoldDB" id="A0A1H6YSK3"/>
<dbReference type="Gene3D" id="3.40.30.10">
    <property type="entry name" value="Glutaredoxin"/>
    <property type="match status" value="1"/>
</dbReference>
<reference evidence="3" key="1">
    <citation type="submission" date="2016-10" db="EMBL/GenBank/DDBJ databases">
        <authorList>
            <person name="Varghese N."/>
            <person name="Submissions S."/>
        </authorList>
    </citation>
    <scope>NUCLEOTIDE SEQUENCE [LARGE SCALE GENOMIC DNA]</scope>
    <source>
        <strain evidence="3">LMG 25967</strain>
    </source>
</reference>
<dbReference type="InterPro" id="IPR036249">
    <property type="entry name" value="Thioredoxin-like_sf"/>
</dbReference>
<organism evidence="2 3">
    <name type="scientific">Pseudomonas linyingensis</name>
    <dbReference type="NCBI Taxonomy" id="915471"/>
    <lineage>
        <taxon>Bacteria</taxon>
        <taxon>Pseudomonadati</taxon>
        <taxon>Pseudomonadota</taxon>
        <taxon>Gammaproteobacteria</taxon>
        <taxon>Pseudomonadales</taxon>
        <taxon>Pseudomonadaceae</taxon>
        <taxon>Pseudomonas</taxon>
    </lineage>
</organism>
<keyword evidence="2" id="KW-0413">Isomerase</keyword>
<name>A0A1H6YSK3_9PSED</name>
<evidence type="ECO:0000313" key="3">
    <source>
        <dbReference type="Proteomes" id="UP000242930"/>
    </source>
</evidence>
<feature type="domain" description="DSBA-like thioredoxin" evidence="1">
    <location>
        <begin position="7"/>
        <end position="208"/>
    </location>
</feature>
<keyword evidence="3" id="KW-1185">Reference proteome</keyword>